<dbReference type="GO" id="GO:0000139">
    <property type="term" value="C:Golgi membrane"/>
    <property type="evidence" value="ECO:0007669"/>
    <property type="project" value="UniProtKB-SubCell"/>
</dbReference>
<dbReference type="NCBIfam" id="TIGR00231">
    <property type="entry name" value="small_GTP"/>
    <property type="match status" value="1"/>
</dbReference>
<dbReference type="Pfam" id="PF11051">
    <property type="entry name" value="Mannosyl_trans3"/>
    <property type="match status" value="1"/>
</dbReference>
<keyword evidence="11" id="KW-0325">Glycoprotein</keyword>
<name>A0A1E3NIM9_9ASCO</name>
<evidence type="ECO:0000256" key="3">
    <source>
        <dbReference type="ARBA" id="ARBA00009105"/>
    </source>
</evidence>
<dbReference type="PROSITE" id="PS51421">
    <property type="entry name" value="RAS"/>
    <property type="match status" value="1"/>
</dbReference>
<evidence type="ECO:0000256" key="6">
    <source>
        <dbReference type="ARBA" id="ARBA00022692"/>
    </source>
</evidence>
<dbReference type="GeneID" id="30181180"/>
<dbReference type="SMART" id="SM00174">
    <property type="entry name" value="RHO"/>
    <property type="match status" value="1"/>
</dbReference>
<dbReference type="Gene3D" id="3.40.50.300">
    <property type="entry name" value="P-loop containing nucleotide triphosphate hydrolases"/>
    <property type="match status" value="1"/>
</dbReference>
<dbReference type="SUPFAM" id="SSF52540">
    <property type="entry name" value="P-loop containing nucleoside triphosphate hydrolases"/>
    <property type="match status" value="1"/>
</dbReference>
<comment type="subcellular location">
    <subcellularLocation>
        <location evidence="1">Golgi apparatus membrane</location>
        <topology evidence="1">Single-pass type II membrane protein</topology>
    </subcellularLocation>
</comment>
<sequence>MPQPYYVSAIAQGPDYEVLDTDDHAHPSLQSKVVIVGDSGCGKTSLFSSYIRGSFPLAYEPTIFENHRTFVKQVQSKTVLSADLWDTAGQEEYERLRRLSYQDADVVVVAYSVDAPESLPNIHEVWAPEVMTYAPHASIVLVGLKDDMVHAVSPAHAYQVAESIGAVAHLACSSIRMHNVNELFNCVFNTAYNKARMKKHHSTKQAQQLCPKEVQEEEQMYNPVITAGLPPHPPNASFLCIYHYDFHQKKDYSLCKEILKIVKIKQAFFLWLDPNDVSVALYEVSAIHPPSEPSPTYGHPMTKHSTVLLHAAKKLKFVLLATATLICFLCLRSGENRKPTVAETIHNQASVDFFSPELAYRPIYKVIEDSYSVEDFAKKPLAEKCYFYFERLHAYNPNWWTSPKLGTEYTHENLQKSEDLVHMNIYNHCFMGNATGSDPTAYEKLHVLFNNIDTRVYPYLSGKLPLFQHWTGSIHVGPPLLEAYPQNVAESVIDESTFAYDPSQLKTWESSSIYPKDKPFWNHYKDKLNNVGIVLSVNDALVEETMALLSLLRTLNNELPIEFLHRGDLSSLNKYRLFQVARAIKAPTTLSTFPKQDIWFVDVSFCLSDNYQNEFPKFFNKMLAYGFNSFKTMIMLDTDVVLFQTPASLLDTSQFKQSGTLFFKDRNVDMHMSAAYIDFLKNTSPNYIDSFIFGLIPVRKETWEGEYFKERYFHYMESGVVVVNRDKYWNAVILSLHLSFIQSTMIGSWGDKEHFWVSMLLSGLDDYKFDDYWTASVGSPIRNEDGVKYHKICSAHPSHVLSDNNELSWINSGIINCPKVSHQLASKDFDLLKEISNPHGRSFANVQELEKFYTTPIAFDAFIIPPLAKNNIGNSNLEDGKYSNLGLQQLSTCKGYTWCSYDTIGEGQTPEWKGIYKHFTGKQIQWYNYIAESYVKAS</sequence>
<dbReference type="SUPFAM" id="SSF53448">
    <property type="entry name" value="Nucleotide-diphospho-sugar transferases"/>
    <property type="match status" value="1"/>
</dbReference>
<keyword evidence="13" id="KW-1185">Reference proteome</keyword>
<evidence type="ECO:0000256" key="7">
    <source>
        <dbReference type="ARBA" id="ARBA00022968"/>
    </source>
</evidence>
<evidence type="ECO:0000313" key="12">
    <source>
        <dbReference type="EMBL" id="ODQ46005.1"/>
    </source>
</evidence>
<gene>
    <name evidence="12" type="ORF">PICMEDRAFT_73483</name>
</gene>
<dbReference type="GO" id="GO:0000033">
    <property type="term" value="F:alpha-1,3-mannosyltransferase activity"/>
    <property type="evidence" value="ECO:0007669"/>
    <property type="project" value="TreeGrafter"/>
</dbReference>
<accession>A0A1E3NIM9</accession>
<evidence type="ECO:0000256" key="5">
    <source>
        <dbReference type="ARBA" id="ARBA00022679"/>
    </source>
</evidence>
<reference evidence="12 13" key="1">
    <citation type="journal article" date="2016" name="Proc. Natl. Acad. Sci. U.S.A.">
        <title>Comparative genomics of biotechnologically important yeasts.</title>
        <authorList>
            <person name="Riley R."/>
            <person name="Haridas S."/>
            <person name="Wolfe K.H."/>
            <person name="Lopes M.R."/>
            <person name="Hittinger C.T."/>
            <person name="Goeker M."/>
            <person name="Salamov A.A."/>
            <person name="Wisecaver J.H."/>
            <person name="Long T.M."/>
            <person name="Calvey C.H."/>
            <person name="Aerts A.L."/>
            <person name="Barry K.W."/>
            <person name="Choi C."/>
            <person name="Clum A."/>
            <person name="Coughlan A.Y."/>
            <person name="Deshpande S."/>
            <person name="Douglass A.P."/>
            <person name="Hanson S.J."/>
            <person name="Klenk H.-P."/>
            <person name="LaButti K.M."/>
            <person name="Lapidus A."/>
            <person name="Lindquist E.A."/>
            <person name="Lipzen A.M."/>
            <person name="Meier-Kolthoff J.P."/>
            <person name="Ohm R.A."/>
            <person name="Otillar R.P."/>
            <person name="Pangilinan J.L."/>
            <person name="Peng Y."/>
            <person name="Rokas A."/>
            <person name="Rosa C.A."/>
            <person name="Scheuner C."/>
            <person name="Sibirny A.A."/>
            <person name="Slot J.C."/>
            <person name="Stielow J.B."/>
            <person name="Sun H."/>
            <person name="Kurtzman C.P."/>
            <person name="Blackwell M."/>
            <person name="Grigoriev I.V."/>
            <person name="Jeffries T.W."/>
        </authorList>
    </citation>
    <scope>NUCLEOTIDE SEQUENCE [LARGE SCALE GENOMIC DNA]</scope>
    <source>
        <strain evidence="12 13">NRRL Y-2026</strain>
    </source>
</reference>
<dbReference type="AlphaFoldDB" id="A0A1E3NIM9"/>
<dbReference type="OrthoDB" id="430354at2759"/>
<evidence type="ECO:0000256" key="4">
    <source>
        <dbReference type="ARBA" id="ARBA00022676"/>
    </source>
</evidence>
<keyword evidence="8" id="KW-1133">Transmembrane helix</keyword>
<dbReference type="SMART" id="SM00175">
    <property type="entry name" value="RAB"/>
    <property type="match status" value="1"/>
</dbReference>
<evidence type="ECO:0000313" key="13">
    <source>
        <dbReference type="Proteomes" id="UP000094455"/>
    </source>
</evidence>
<evidence type="ECO:0000256" key="1">
    <source>
        <dbReference type="ARBA" id="ARBA00004323"/>
    </source>
</evidence>
<dbReference type="InterPro" id="IPR005225">
    <property type="entry name" value="Small_GTP-bd"/>
</dbReference>
<dbReference type="PROSITE" id="PS51420">
    <property type="entry name" value="RHO"/>
    <property type="match status" value="1"/>
</dbReference>
<dbReference type="GO" id="GO:0006493">
    <property type="term" value="P:protein O-linked glycosylation"/>
    <property type="evidence" value="ECO:0007669"/>
    <property type="project" value="TreeGrafter"/>
</dbReference>
<dbReference type="EMBL" id="KV454004">
    <property type="protein sequence ID" value="ODQ46005.1"/>
    <property type="molecule type" value="Genomic_DNA"/>
</dbReference>
<dbReference type="SMART" id="SM00173">
    <property type="entry name" value="RAS"/>
    <property type="match status" value="1"/>
</dbReference>
<keyword evidence="9" id="KW-0333">Golgi apparatus</keyword>
<organism evidence="12 13">
    <name type="scientific">Pichia membranifaciens NRRL Y-2026</name>
    <dbReference type="NCBI Taxonomy" id="763406"/>
    <lineage>
        <taxon>Eukaryota</taxon>
        <taxon>Fungi</taxon>
        <taxon>Dikarya</taxon>
        <taxon>Ascomycota</taxon>
        <taxon>Saccharomycotina</taxon>
        <taxon>Pichiomycetes</taxon>
        <taxon>Pichiales</taxon>
        <taxon>Pichiaceae</taxon>
        <taxon>Pichia</taxon>
    </lineage>
</organism>
<dbReference type="PANTHER" id="PTHR31392:SF1">
    <property type="entry name" value="ALPHA-1,3-MANNOSYLTRANSFERASE MNN1-RELATED"/>
    <property type="match status" value="1"/>
</dbReference>
<evidence type="ECO:0000256" key="11">
    <source>
        <dbReference type="ARBA" id="ARBA00023180"/>
    </source>
</evidence>
<evidence type="ECO:0000256" key="8">
    <source>
        <dbReference type="ARBA" id="ARBA00022989"/>
    </source>
</evidence>
<dbReference type="Gene3D" id="3.90.550.10">
    <property type="entry name" value="Spore Coat Polysaccharide Biosynthesis Protein SpsA, Chain A"/>
    <property type="match status" value="1"/>
</dbReference>
<dbReference type="InterPro" id="IPR029044">
    <property type="entry name" value="Nucleotide-diphossugar_trans"/>
</dbReference>
<dbReference type="GO" id="GO:0005525">
    <property type="term" value="F:GTP binding"/>
    <property type="evidence" value="ECO:0007669"/>
    <property type="project" value="InterPro"/>
</dbReference>
<comment type="pathway">
    <text evidence="2">Protein modification; protein glycosylation.</text>
</comment>
<evidence type="ECO:0000256" key="9">
    <source>
        <dbReference type="ARBA" id="ARBA00023034"/>
    </source>
</evidence>
<dbReference type="GO" id="GO:0003924">
    <property type="term" value="F:GTPase activity"/>
    <property type="evidence" value="ECO:0007669"/>
    <property type="project" value="InterPro"/>
</dbReference>
<dbReference type="InterPro" id="IPR027417">
    <property type="entry name" value="P-loop_NTPase"/>
</dbReference>
<keyword evidence="7" id="KW-0735">Signal-anchor</keyword>
<keyword evidence="4" id="KW-0328">Glycosyltransferase</keyword>
<dbReference type="InterPro" id="IPR001806">
    <property type="entry name" value="Small_GTPase"/>
</dbReference>
<dbReference type="STRING" id="763406.A0A1E3NIM9"/>
<keyword evidence="5" id="KW-0808">Transferase</keyword>
<dbReference type="GO" id="GO:0046354">
    <property type="term" value="P:mannan biosynthetic process"/>
    <property type="evidence" value="ECO:0007669"/>
    <property type="project" value="UniProtKB-ARBA"/>
</dbReference>
<dbReference type="InterPro" id="IPR022751">
    <property type="entry name" value="Alpha_mannosyltransferase"/>
</dbReference>
<dbReference type="PROSITE" id="PS51419">
    <property type="entry name" value="RAB"/>
    <property type="match status" value="1"/>
</dbReference>
<evidence type="ECO:0000256" key="10">
    <source>
        <dbReference type="ARBA" id="ARBA00023136"/>
    </source>
</evidence>
<dbReference type="RefSeq" id="XP_019017118.1">
    <property type="nucleotide sequence ID" value="XM_019164493.1"/>
</dbReference>
<evidence type="ECO:0000256" key="2">
    <source>
        <dbReference type="ARBA" id="ARBA00004922"/>
    </source>
</evidence>
<dbReference type="Pfam" id="PF00071">
    <property type="entry name" value="Ras"/>
    <property type="match status" value="1"/>
</dbReference>
<proteinExistence type="inferred from homology"/>
<comment type="similarity">
    <text evidence="3">Belongs to the MNN1/MNT family.</text>
</comment>
<protein>
    <submittedName>
        <fullName evidence="12">Uncharacterized protein</fullName>
    </submittedName>
</protein>
<dbReference type="PRINTS" id="PR00449">
    <property type="entry name" value="RASTRNSFRMNG"/>
</dbReference>
<dbReference type="PANTHER" id="PTHR31392">
    <property type="entry name" value="ALPHA-1,3-MANNOSYLTRANSFERASE MNN1-RELATED"/>
    <property type="match status" value="1"/>
</dbReference>
<keyword evidence="6" id="KW-0812">Transmembrane</keyword>
<dbReference type="Proteomes" id="UP000094455">
    <property type="component" value="Unassembled WGS sequence"/>
</dbReference>
<keyword evidence="10" id="KW-0472">Membrane</keyword>